<dbReference type="EMBL" id="VICG01000002">
    <property type="protein sequence ID" value="KAA8574889.1"/>
    <property type="molecule type" value="Genomic_DNA"/>
</dbReference>
<evidence type="ECO:0000313" key="3">
    <source>
        <dbReference type="Proteomes" id="UP000322873"/>
    </source>
</evidence>
<dbReference type="Proteomes" id="UP000322873">
    <property type="component" value="Unassembled WGS sequence"/>
</dbReference>
<protein>
    <submittedName>
        <fullName evidence="2">Uncharacterized protein</fullName>
    </submittedName>
</protein>
<gene>
    <name evidence="2" type="ORF">EYC84_004130</name>
</gene>
<feature type="region of interest" description="Disordered" evidence="1">
    <location>
        <begin position="1"/>
        <end position="48"/>
    </location>
</feature>
<evidence type="ECO:0000256" key="1">
    <source>
        <dbReference type="SAM" id="MobiDB-lite"/>
    </source>
</evidence>
<keyword evidence="3" id="KW-1185">Reference proteome</keyword>
<proteinExistence type="predicted"/>
<organism evidence="2 3">
    <name type="scientific">Monilinia fructicola</name>
    <name type="common">Brown rot fungus</name>
    <name type="synonym">Ciboria fructicola</name>
    <dbReference type="NCBI Taxonomy" id="38448"/>
    <lineage>
        <taxon>Eukaryota</taxon>
        <taxon>Fungi</taxon>
        <taxon>Dikarya</taxon>
        <taxon>Ascomycota</taxon>
        <taxon>Pezizomycotina</taxon>
        <taxon>Leotiomycetes</taxon>
        <taxon>Helotiales</taxon>
        <taxon>Sclerotiniaceae</taxon>
        <taxon>Monilinia</taxon>
    </lineage>
</organism>
<accession>A0A5M9K360</accession>
<dbReference type="AlphaFoldDB" id="A0A5M9K360"/>
<reference evidence="2 3" key="1">
    <citation type="submission" date="2019-06" db="EMBL/GenBank/DDBJ databases">
        <title>Genome Sequence of the Brown Rot Fungal Pathogen Monilinia fructicola.</title>
        <authorList>
            <person name="De Miccolis Angelini R.M."/>
            <person name="Landi L."/>
            <person name="Abate D."/>
            <person name="Pollastro S."/>
            <person name="Romanazzi G."/>
            <person name="Faretra F."/>
        </authorList>
    </citation>
    <scope>NUCLEOTIDE SEQUENCE [LARGE SCALE GENOMIC DNA]</scope>
    <source>
        <strain evidence="2 3">Mfrc123</strain>
    </source>
</reference>
<feature type="compositionally biased region" description="Low complexity" evidence="1">
    <location>
        <begin position="17"/>
        <end position="26"/>
    </location>
</feature>
<name>A0A5M9K360_MONFR</name>
<evidence type="ECO:0000313" key="2">
    <source>
        <dbReference type="EMBL" id="KAA8574889.1"/>
    </source>
</evidence>
<sequence length="115" mass="12409">MQNNPPPDIGHEKKQPSIHPSIHPSINSFPAPHPSHPPTSTAAKVPKGPLSELRVGVQHVPERGVPSLGALVRRACPAGQILYSVLCSVLYSVLYRSDFGFSGWGWGGTPWEVRS</sequence>
<comment type="caution">
    <text evidence="2">The sequence shown here is derived from an EMBL/GenBank/DDBJ whole genome shotgun (WGS) entry which is preliminary data.</text>
</comment>